<evidence type="ECO:0000256" key="3">
    <source>
        <dbReference type="RuleBase" id="RU000363"/>
    </source>
</evidence>
<dbReference type="PRINTS" id="PR00080">
    <property type="entry name" value="SDRFAMILY"/>
</dbReference>
<dbReference type="PANTHER" id="PTHR44196:SF1">
    <property type="entry name" value="DEHYDROGENASE_REDUCTASE SDR FAMILY MEMBER 7B"/>
    <property type="match status" value="1"/>
</dbReference>
<sequence>MSVFTQKVIWITGASSGIGEAIALELSRNANEAHPIKLVLSARRADELERVARQTGLPAANVLVLPMDVTDFGAFSAHVERVRQHFGRIDYLFLNAGISQRSTVAETDFSVYQRLMDVNFFGTIALTKAVLPLMLAQRSGHLVVTSSVAGKLGVKYRSGYCASKHALHGFYDALRAETHSAGLHVTIVCPGYIRTPISLQALNATGQVHGKMDANQEKGMAPDVFTRRLLKAVSRKKEEVYIGGPETFGIYLKRFLPGLLSRILRNREGA</sequence>
<dbReference type="NCBIfam" id="NF004825">
    <property type="entry name" value="PRK06181.1"/>
    <property type="match status" value="1"/>
</dbReference>
<protein>
    <submittedName>
        <fullName evidence="5">NADP-dependent 3-hydroxy acid dehydrogenase YdfG</fullName>
    </submittedName>
</protein>
<dbReference type="InterPro" id="IPR020904">
    <property type="entry name" value="Sc_DH/Rdtase_CS"/>
</dbReference>
<dbReference type="PANTHER" id="PTHR44196">
    <property type="entry name" value="DEHYDROGENASE/REDUCTASE SDR FAMILY MEMBER 7B"/>
    <property type="match status" value="1"/>
</dbReference>
<dbReference type="RefSeq" id="WP_111631236.1">
    <property type="nucleotide sequence ID" value="NZ_QLMC01000008.1"/>
</dbReference>
<dbReference type="InterPro" id="IPR036291">
    <property type="entry name" value="NAD(P)-bd_dom_sf"/>
</dbReference>
<dbReference type="Proteomes" id="UP000248790">
    <property type="component" value="Unassembled WGS sequence"/>
</dbReference>
<evidence type="ECO:0000256" key="1">
    <source>
        <dbReference type="ARBA" id="ARBA00006484"/>
    </source>
</evidence>
<dbReference type="EMBL" id="QLMC01000008">
    <property type="protein sequence ID" value="RAJ92271.1"/>
    <property type="molecule type" value="Genomic_DNA"/>
</dbReference>
<reference evidence="5 6" key="1">
    <citation type="submission" date="2018-06" db="EMBL/GenBank/DDBJ databases">
        <title>Genomic Encyclopedia of Archaeal and Bacterial Type Strains, Phase II (KMG-II): from individual species to whole genera.</title>
        <authorList>
            <person name="Goeker M."/>
        </authorList>
    </citation>
    <scope>NUCLEOTIDE SEQUENCE [LARGE SCALE GENOMIC DNA]</scope>
    <source>
        <strain evidence="5 6">DSM 21851</strain>
    </source>
</reference>
<evidence type="ECO:0000313" key="6">
    <source>
        <dbReference type="Proteomes" id="UP000248790"/>
    </source>
</evidence>
<name>A0A327WLM0_LARAB</name>
<dbReference type="SUPFAM" id="SSF51735">
    <property type="entry name" value="NAD(P)-binding Rossmann-fold domains"/>
    <property type="match status" value="1"/>
</dbReference>
<dbReference type="SMART" id="SM00822">
    <property type="entry name" value="PKS_KR"/>
    <property type="match status" value="1"/>
</dbReference>
<keyword evidence="2" id="KW-0560">Oxidoreductase</keyword>
<evidence type="ECO:0000313" key="5">
    <source>
        <dbReference type="EMBL" id="RAJ92271.1"/>
    </source>
</evidence>
<proteinExistence type="inferred from homology"/>
<evidence type="ECO:0000259" key="4">
    <source>
        <dbReference type="SMART" id="SM00822"/>
    </source>
</evidence>
<dbReference type="Pfam" id="PF00106">
    <property type="entry name" value="adh_short"/>
    <property type="match status" value="1"/>
</dbReference>
<dbReference type="PROSITE" id="PS00061">
    <property type="entry name" value="ADH_SHORT"/>
    <property type="match status" value="1"/>
</dbReference>
<dbReference type="PRINTS" id="PR00081">
    <property type="entry name" value="GDHRDH"/>
</dbReference>
<evidence type="ECO:0000256" key="2">
    <source>
        <dbReference type="ARBA" id="ARBA00023002"/>
    </source>
</evidence>
<dbReference type="AlphaFoldDB" id="A0A327WLM0"/>
<dbReference type="InterPro" id="IPR002347">
    <property type="entry name" value="SDR_fam"/>
</dbReference>
<organism evidence="5 6">
    <name type="scientific">Larkinella arboricola</name>
    <dbReference type="NCBI Taxonomy" id="643671"/>
    <lineage>
        <taxon>Bacteria</taxon>
        <taxon>Pseudomonadati</taxon>
        <taxon>Bacteroidota</taxon>
        <taxon>Cytophagia</taxon>
        <taxon>Cytophagales</taxon>
        <taxon>Spirosomataceae</taxon>
        <taxon>Larkinella</taxon>
    </lineage>
</organism>
<comment type="similarity">
    <text evidence="1 3">Belongs to the short-chain dehydrogenases/reductases (SDR) family.</text>
</comment>
<dbReference type="InterPro" id="IPR057326">
    <property type="entry name" value="KR_dom"/>
</dbReference>
<dbReference type="CDD" id="cd05332">
    <property type="entry name" value="11beta-HSD1_like_SDR_c"/>
    <property type="match status" value="1"/>
</dbReference>
<accession>A0A327WLM0</accession>
<dbReference type="Gene3D" id="3.40.50.720">
    <property type="entry name" value="NAD(P)-binding Rossmann-like Domain"/>
    <property type="match status" value="1"/>
</dbReference>
<dbReference type="GO" id="GO:0016491">
    <property type="term" value="F:oxidoreductase activity"/>
    <property type="evidence" value="ECO:0007669"/>
    <property type="project" value="UniProtKB-KW"/>
</dbReference>
<gene>
    <name evidence="5" type="ORF">LX87_05240</name>
</gene>
<comment type="caution">
    <text evidence="5">The sequence shown here is derived from an EMBL/GenBank/DDBJ whole genome shotgun (WGS) entry which is preliminary data.</text>
</comment>
<dbReference type="GO" id="GO:0016020">
    <property type="term" value="C:membrane"/>
    <property type="evidence" value="ECO:0007669"/>
    <property type="project" value="TreeGrafter"/>
</dbReference>
<dbReference type="OrthoDB" id="822355at2"/>
<feature type="domain" description="Ketoreductase" evidence="4">
    <location>
        <begin position="7"/>
        <end position="196"/>
    </location>
</feature>
<keyword evidence="6" id="KW-1185">Reference proteome</keyword>